<protein>
    <submittedName>
        <fullName evidence="2">YhcN/YlaJ family sporulation lipoprotein</fullName>
    </submittedName>
</protein>
<dbReference type="PROSITE" id="PS51257">
    <property type="entry name" value="PROKAR_LIPOPROTEIN"/>
    <property type="match status" value="1"/>
</dbReference>
<keyword evidence="3" id="KW-1185">Reference proteome</keyword>
<feature type="compositionally biased region" description="Low complexity" evidence="1">
    <location>
        <begin position="77"/>
        <end position="100"/>
    </location>
</feature>
<evidence type="ECO:0000313" key="3">
    <source>
        <dbReference type="Proteomes" id="UP001431131"/>
    </source>
</evidence>
<organism evidence="2 3">
    <name type="scientific">Fredinandcohnia quinoae</name>
    <dbReference type="NCBI Taxonomy" id="2918902"/>
    <lineage>
        <taxon>Bacteria</taxon>
        <taxon>Bacillati</taxon>
        <taxon>Bacillota</taxon>
        <taxon>Bacilli</taxon>
        <taxon>Bacillales</taxon>
        <taxon>Bacillaceae</taxon>
        <taxon>Fredinandcohnia</taxon>
    </lineage>
</organism>
<dbReference type="AlphaFoldDB" id="A0AAW5EA48"/>
<evidence type="ECO:0000256" key="1">
    <source>
        <dbReference type="SAM" id="MobiDB-lite"/>
    </source>
</evidence>
<dbReference type="InterPro" id="IPR019076">
    <property type="entry name" value="Spore_lipoprot_YhcN/YlaJ-like"/>
</dbReference>
<name>A0AAW5EA48_9BACI</name>
<dbReference type="RefSeq" id="WP_240256464.1">
    <property type="nucleotide sequence ID" value="NZ_JAKTTI010000024.1"/>
</dbReference>
<sequence>MRRALYTISTAAIILGGLTACNNNDHGAMETKSYNDNARPIGYYSNEGMNDRTDRNGNAYRVDDNDGPLTEIMDRTGNNNNDNRIFNNNRNNNAGIMNDRNTNRVRNDGNDADLNYHGHLNDNNARVRSAGYYNNYDGKLAKKIANRASKVANVDDARVLVTKDNIIVAVDTSDNNDNNVKNDVRKAVQSLANGKNINIITDEGTFTRVRDIDNNIRNGNTRDTIDTDIKNLLDNIGDTLSRPFNNNR</sequence>
<dbReference type="Pfam" id="PF09580">
    <property type="entry name" value="Spore_YhcN_YlaJ"/>
    <property type="match status" value="1"/>
</dbReference>
<gene>
    <name evidence="2" type="ORF">MJG50_14500</name>
</gene>
<evidence type="ECO:0000313" key="2">
    <source>
        <dbReference type="EMBL" id="MCH1626545.1"/>
    </source>
</evidence>
<proteinExistence type="predicted"/>
<dbReference type="EMBL" id="JAKTTI010000024">
    <property type="protein sequence ID" value="MCH1626545.1"/>
    <property type="molecule type" value="Genomic_DNA"/>
</dbReference>
<keyword evidence="2" id="KW-0449">Lipoprotein</keyword>
<dbReference type="Proteomes" id="UP001431131">
    <property type="component" value="Unassembled WGS sequence"/>
</dbReference>
<feature type="region of interest" description="Disordered" evidence="1">
    <location>
        <begin position="75"/>
        <end position="100"/>
    </location>
</feature>
<comment type="caution">
    <text evidence="2">The sequence shown here is derived from an EMBL/GenBank/DDBJ whole genome shotgun (WGS) entry which is preliminary data.</text>
</comment>
<accession>A0AAW5EA48</accession>
<reference evidence="2" key="1">
    <citation type="submission" date="2022-02" db="EMBL/GenBank/DDBJ databases">
        <title>Fredinandcohnia quinoae sp. nov. isolated from Chenopodium quinoa seeds.</title>
        <authorList>
            <person name="Saati-Santamaria Z."/>
            <person name="Flores-Felix J.D."/>
            <person name="Igual J.M."/>
            <person name="Velazquez E."/>
            <person name="Garcia-Fraile P."/>
            <person name="Martinez-Molina E."/>
        </authorList>
    </citation>
    <scope>NUCLEOTIDE SEQUENCE</scope>
    <source>
        <strain evidence="2">SECRCQ15</strain>
    </source>
</reference>